<organism evidence="2">
    <name type="scientific">Siphoviridae sp. ctxfQ4</name>
    <dbReference type="NCBI Taxonomy" id="2826521"/>
    <lineage>
        <taxon>Viruses</taxon>
        <taxon>Duplodnaviria</taxon>
        <taxon>Heunggongvirae</taxon>
        <taxon>Uroviricota</taxon>
        <taxon>Caudoviricetes</taxon>
    </lineage>
</organism>
<name>A0A8S5N6M3_9CAUD</name>
<accession>A0A8S5N6M3</accession>
<dbReference type="SMART" id="SM01040">
    <property type="entry name" value="Bro-N"/>
    <property type="match status" value="1"/>
</dbReference>
<protein>
    <submittedName>
        <fullName evidence="2">Antirepressor</fullName>
    </submittedName>
</protein>
<dbReference type="InterPro" id="IPR003497">
    <property type="entry name" value="BRO_N_domain"/>
</dbReference>
<proteinExistence type="predicted"/>
<sequence length="232" mass="27215">MRLRLVKQGDFLGTKCDFYVNETGDIFMSRTQIGYALQYKDPANAVKNIHNKYHDRFDRFSVEVAGAQFEPPLKFNQNSAKVYMYEERGIYEVCRRSRQPVSDAFNDWVYDVILSIKKNGYYIASERDEKWLGIRRETKEVRKAETDQIKLFVEYARAQGSQHADRYYVLLTNLINLRLDIEPGGRDKADQKTLMRLKSLETVVELHLATLMAEELPYKEVYQGVKKFIEAL</sequence>
<reference evidence="2" key="1">
    <citation type="journal article" date="2021" name="Proc. Natl. Acad. Sci. U.S.A.">
        <title>A Catalog of Tens of Thousands of Viruses from Human Metagenomes Reveals Hidden Associations with Chronic Diseases.</title>
        <authorList>
            <person name="Tisza M.J."/>
            <person name="Buck C.B."/>
        </authorList>
    </citation>
    <scope>NUCLEOTIDE SEQUENCE</scope>
    <source>
        <strain evidence="2">CtxfQ4</strain>
    </source>
</reference>
<evidence type="ECO:0000313" key="2">
    <source>
        <dbReference type="EMBL" id="DAD89914.1"/>
    </source>
</evidence>
<feature type="domain" description="Bro-N" evidence="1">
    <location>
        <begin position="15"/>
        <end position="115"/>
    </location>
</feature>
<dbReference type="EMBL" id="BK015072">
    <property type="protein sequence ID" value="DAD89914.1"/>
    <property type="molecule type" value="Genomic_DNA"/>
</dbReference>
<evidence type="ECO:0000259" key="1">
    <source>
        <dbReference type="SMART" id="SM01040"/>
    </source>
</evidence>
<dbReference type="Pfam" id="PF02498">
    <property type="entry name" value="Bro-N"/>
    <property type="match status" value="1"/>
</dbReference>